<dbReference type="PANTHER" id="PTHR24198:SF165">
    <property type="entry name" value="ANKYRIN REPEAT-CONTAINING PROTEIN-RELATED"/>
    <property type="match status" value="1"/>
</dbReference>
<dbReference type="AlphaFoldDB" id="A0AAN8WAV0"/>
<evidence type="ECO:0008006" key="6">
    <source>
        <dbReference type="Google" id="ProtNLM"/>
    </source>
</evidence>
<dbReference type="EMBL" id="JAXCGZ010022802">
    <property type="protein sequence ID" value="KAK7023619.1"/>
    <property type="molecule type" value="Genomic_DNA"/>
</dbReference>
<evidence type="ECO:0000313" key="4">
    <source>
        <dbReference type="EMBL" id="KAK7023619.1"/>
    </source>
</evidence>
<keyword evidence="5" id="KW-1185">Reference proteome</keyword>
<evidence type="ECO:0000256" key="1">
    <source>
        <dbReference type="ARBA" id="ARBA00022737"/>
    </source>
</evidence>
<feature type="repeat" description="ANK" evidence="3">
    <location>
        <begin position="69"/>
        <end position="101"/>
    </location>
</feature>
<organism evidence="4 5">
    <name type="scientific">Halocaridina rubra</name>
    <name type="common">Hawaiian red shrimp</name>
    <dbReference type="NCBI Taxonomy" id="373956"/>
    <lineage>
        <taxon>Eukaryota</taxon>
        <taxon>Metazoa</taxon>
        <taxon>Ecdysozoa</taxon>
        <taxon>Arthropoda</taxon>
        <taxon>Crustacea</taxon>
        <taxon>Multicrustacea</taxon>
        <taxon>Malacostraca</taxon>
        <taxon>Eumalacostraca</taxon>
        <taxon>Eucarida</taxon>
        <taxon>Decapoda</taxon>
        <taxon>Pleocyemata</taxon>
        <taxon>Caridea</taxon>
        <taxon>Atyoidea</taxon>
        <taxon>Atyidae</taxon>
        <taxon>Halocaridina</taxon>
    </lineage>
</organism>
<evidence type="ECO:0000313" key="5">
    <source>
        <dbReference type="Proteomes" id="UP001381693"/>
    </source>
</evidence>
<proteinExistence type="predicted"/>
<sequence length="491" mass="54486">MCILIRGIKEGSLHLVEKSLKDGASLDVLIPWQDGISRSVLGLVSFLGHAHLVAPLVAAGASVEARGSRQFTPLHHAAREQHFQVIVELIKAGADVNACTSDKEARNSVLHISTMWKDEESVAVLLAQPGIAVSVQDGLGYTPLHVASRINSISVINRLFEAGANLHLCTVHGWTPLHIASMSGSLDAVKRLLELGLDIYAEDSEGRTPSDLADECGRSEVYWHFIKKAGQAENSTITPCQKSARRYDIENILLNWVREGADRYIPMVRLNQPEPFDGHYQDSSGYTTLHYAAELGNHKFVKVLVEDCKTYASSLTWRNQTPADLARANGHLDIAHFLEEAVKRPKNHKEAESLYFQLLETIGQGDDVRRASCLLYEGAPLEPSGQHASHALILAVTTNRRRILTLLIAAGAPITTVFQGYNILQIAWLSSNISTFIRMIITRVMEFILEDELNKVDHDKDELRAGIFSLLQTVKSDKPWRARWPDSSPKY</sequence>
<feature type="repeat" description="ANK" evidence="3">
    <location>
        <begin position="172"/>
        <end position="204"/>
    </location>
</feature>
<feature type="repeat" description="ANK" evidence="3">
    <location>
        <begin position="139"/>
        <end position="171"/>
    </location>
</feature>
<evidence type="ECO:0000256" key="3">
    <source>
        <dbReference type="PROSITE-ProRule" id="PRU00023"/>
    </source>
</evidence>
<feature type="repeat" description="ANK" evidence="3">
    <location>
        <begin position="284"/>
        <end position="306"/>
    </location>
</feature>
<dbReference type="Pfam" id="PF12796">
    <property type="entry name" value="Ank_2"/>
    <property type="match status" value="2"/>
</dbReference>
<keyword evidence="1" id="KW-0677">Repeat</keyword>
<dbReference type="PANTHER" id="PTHR24198">
    <property type="entry name" value="ANKYRIN REPEAT AND PROTEIN KINASE DOMAIN-CONTAINING PROTEIN"/>
    <property type="match status" value="1"/>
</dbReference>
<feature type="non-terminal residue" evidence="4">
    <location>
        <position position="491"/>
    </location>
</feature>
<dbReference type="InterPro" id="IPR002110">
    <property type="entry name" value="Ankyrin_rpt"/>
</dbReference>
<evidence type="ECO:0000256" key="2">
    <source>
        <dbReference type="ARBA" id="ARBA00023043"/>
    </source>
</evidence>
<name>A0AAN8WAV0_HALRR</name>
<dbReference type="InterPro" id="IPR036770">
    <property type="entry name" value="Ankyrin_rpt-contain_sf"/>
</dbReference>
<protein>
    <recommendedName>
        <fullName evidence="6">Ankyrin repeat protein</fullName>
    </recommendedName>
</protein>
<gene>
    <name evidence="4" type="ORF">SK128_006141</name>
</gene>
<dbReference type="Pfam" id="PF00023">
    <property type="entry name" value="Ank"/>
    <property type="match status" value="1"/>
</dbReference>
<dbReference type="Gene3D" id="1.25.40.20">
    <property type="entry name" value="Ankyrin repeat-containing domain"/>
    <property type="match status" value="2"/>
</dbReference>
<dbReference type="SMART" id="SM00248">
    <property type="entry name" value="ANK"/>
    <property type="match status" value="7"/>
</dbReference>
<dbReference type="SUPFAM" id="SSF48403">
    <property type="entry name" value="Ankyrin repeat"/>
    <property type="match status" value="1"/>
</dbReference>
<comment type="caution">
    <text evidence="4">The sequence shown here is derived from an EMBL/GenBank/DDBJ whole genome shotgun (WGS) entry which is preliminary data.</text>
</comment>
<reference evidence="4 5" key="1">
    <citation type="submission" date="2023-11" db="EMBL/GenBank/DDBJ databases">
        <title>Halocaridina rubra genome assembly.</title>
        <authorList>
            <person name="Smith C."/>
        </authorList>
    </citation>
    <scope>NUCLEOTIDE SEQUENCE [LARGE SCALE GENOMIC DNA]</scope>
    <source>
        <strain evidence="4">EP-1</strain>
        <tissue evidence="4">Whole</tissue>
    </source>
</reference>
<dbReference type="Proteomes" id="UP001381693">
    <property type="component" value="Unassembled WGS sequence"/>
</dbReference>
<keyword evidence="2 3" id="KW-0040">ANK repeat</keyword>
<dbReference type="PROSITE" id="PS50297">
    <property type="entry name" value="ANK_REP_REGION"/>
    <property type="match status" value="4"/>
</dbReference>
<accession>A0AAN8WAV0</accession>
<dbReference type="PROSITE" id="PS50088">
    <property type="entry name" value="ANK_REPEAT"/>
    <property type="match status" value="4"/>
</dbReference>